<dbReference type="GO" id="GO:0016787">
    <property type="term" value="F:hydrolase activity"/>
    <property type="evidence" value="ECO:0007669"/>
    <property type="project" value="UniProtKB-KW"/>
</dbReference>
<dbReference type="Gene3D" id="1.20.150.30">
    <property type="entry name" value="Zincin-like metallopeptidase, N-terminal domain"/>
    <property type="match status" value="1"/>
</dbReference>
<dbReference type="EMBL" id="RKHQ01000001">
    <property type="protein sequence ID" value="ROR97526.1"/>
    <property type="molecule type" value="Genomic_DNA"/>
</dbReference>
<proteinExistence type="predicted"/>
<keyword evidence="2" id="KW-0378">Hydrolase</keyword>
<keyword evidence="3" id="KW-1185">Reference proteome</keyword>
<dbReference type="PANTHER" id="PTHR39420:SF2">
    <property type="entry name" value="HYDROLASE"/>
    <property type="match status" value="1"/>
</dbReference>
<feature type="compositionally biased region" description="Basic and acidic residues" evidence="1">
    <location>
        <begin position="452"/>
        <end position="465"/>
    </location>
</feature>
<gene>
    <name evidence="2" type="ORF">EDD28_2125</name>
</gene>
<dbReference type="RefSeq" id="WP_123739563.1">
    <property type="nucleotide sequence ID" value="NZ_RKHQ01000001.1"/>
</dbReference>
<name>A0A3N2DCL8_9MICO</name>
<evidence type="ECO:0000256" key="1">
    <source>
        <dbReference type="SAM" id="MobiDB-lite"/>
    </source>
</evidence>
<dbReference type="OrthoDB" id="8478472at2"/>
<evidence type="ECO:0000313" key="3">
    <source>
        <dbReference type="Proteomes" id="UP000275356"/>
    </source>
</evidence>
<dbReference type="Pfam" id="PF10103">
    <property type="entry name" value="Zincin_2"/>
    <property type="match status" value="1"/>
</dbReference>
<dbReference type="PANTHER" id="PTHR39420">
    <property type="match status" value="1"/>
</dbReference>
<dbReference type="Proteomes" id="UP000275356">
    <property type="component" value="Unassembled WGS sequence"/>
</dbReference>
<dbReference type="SUPFAM" id="SSF55486">
    <property type="entry name" value="Metalloproteases ('zincins'), catalytic domain"/>
    <property type="match status" value="1"/>
</dbReference>
<accession>A0A3N2DCL8</accession>
<feature type="region of interest" description="Disordered" evidence="1">
    <location>
        <begin position="434"/>
        <end position="465"/>
    </location>
</feature>
<dbReference type="NCBIfam" id="TIGR03624">
    <property type="entry name" value="putative hydrolase"/>
    <property type="match status" value="1"/>
</dbReference>
<dbReference type="InterPro" id="IPR042271">
    <property type="entry name" value="Zinicin_2_N"/>
</dbReference>
<sequence>MPEDDAARQSWEMLLRQMLGEEGAREAMSALEASGFDPEQLARTTGLPTDPASLQAMMGQMQRMMSGSGVDGVNWSLAHDVARQVAHTGGDPSLTAAQASRATTALSVADLWLDAATDLPPAGGSRSAWSRAQWVEGTLEVWKRLTQPVASSIAEALVGAITSQHETMPIAGGGAQMLRSLGGTVFGMQVGQAAGTLAREVFGTSDTGLPLVDGHGTALVLTNVEEFAAGLDAAPEEVLHLLAVREAAHARLYAHVPWLRHHILGLVEEYARGIAIDVDAMEEAVRSIDVTDPEALRSALSGGEIFAVERTPEQAGALDRLETALALVEGWVEDVTGRAVAPHLAHAVPLREMLRRRRAAGGPAEHVFSSLVGLQLRPRKLREAAALWAALHDEGGPAAREALWEHPDILPRSEDLDDGAAFLARREAAKAADAEMDAALEQLLSGEPESGGDEHDGHREDGGDR</sequence>
<organism evidence="2 3">
    <name type="scientific">Salana multivorans</name>
    <dbReference type="NCBI Taxonomy" id="120377"/>
    <lineage>
        <taxon>Bacteria</taxon>
        <taxon>Bacillati</taxon>
        <taxon>Actinomycetota</taxon>
        <taxon>Actinomycetes</taxon>
        <taxon>Micrococcales</taxon>
        <taxon>Beutenbergiaceae</taxon>
        <taxon>Salana</taxon>
    </lineage>
</organism>
<reference evidence="2 3" key="1">
    <citation type="submission" date="2018-11" db="EMBL/GenBank/DDBJ databases">
        <title>Sequencing the genomes of 1000 actinobacteria strains.</title>
        <authorList>
            <person name="Klenk H.-P."/>
        </authorList>
    </citation>
    <scope>NUCLEOTIDE SEQUENCE [LARGE SCALE GENOMIC DNA]</scope>
    <source>
        <strain evidence="2 3">DSM 13521</strain>
    </source>
</reference>
<comment type="caution">
    <text evidence="2">The sequence shown here is derived from an EMBL/GenBank/DDBJ whole genome shotgun (WGS) entry which is preliminary data.</text>
</comment>
<dbReference type="AlphaFoldDB" id="A0A3N2DCL8"/>
<evidence type="ECO:0000313" key="2">
    <source>
        <dbReference type="EMBL" id="ROR97526.1"/>
    </source>
</evidence>
<protein>
    <submittedName>
        <fullName evidence="2">Putative hydrolase</fullName>
    </submittedName>
</protein>
<dbReference type="InterPro" id="IPR018766">
    <property type="entry name" value="Zinicin_2"/>
</dbReference>